<proteinExistence type="predicted"/>
<accession>A0A7J6L621</accession>
<name>A0A7J6L621_PEROL</name>
<dbReference type="AlphaFoldDB" id="A0A7J6L621"/>
<reference evidence="1 2" key="1">
    <citation type="submission" date="2020-04" db="EMBL/GenBank/DDBJ databases">
        <title>Perkinsus olseni comparative genomics.</title>
        <authorList>
            <person name="Bogema D.R."/>
        </authorList>
    </citation>
    <scope>NUCLEOTIDE SEQUENCE [LARGE SCALE GENOMIC DNA]</scope>
    <source>
        <strain evidence="1">ATCC PRA-31</strain>
    </source>
</reference>
<dbReference type="Proteomes" id="UP000572268">
    <property type="component" value="Unassembled WGS sequence"/>
</dbReference>
<comment type="caution">
    <text evidence="1">The sequence shown here is derived from an EMBL/GenBank/DDBJ whole genome shotgun (WGS) entry which is preliminary data.</text>
</comment>
<sequence>MAYATSQAMATPTPYMMKDLHHRPPSATFIEGADPRGNGSILYYKGNRLNPPEYFFSQPRAVEKVDLAGEYGLHGIMLEGGDGLTEELYPWDEDSLLHALASKFRWGNV</sequence>
<dbReference type="EMBL" id="JABANN010000702">
    <property type="protein sequence ID" value="KAF4654664.1"/>
    <property type="molecule type" value="Genomic_DNA"/>
</dbReference>
<protein>
    <submittedName>
        <fullName evidence="1">Uncharacterized protein</fullName>
    </submittedName>
</protein>
<evidence type="ECO:0000313" key="2">
    <source>
        <dbReference type="Proteomes" id="UP000572268"/>
    </source>
</evidence>
<organism evidence="1 2">
    <name type="scientific">Perkinsus olseni</name>
    <name type="common">Perkinsus atlanticus</name>
    <dbReference type="NCBI Taxonomy" id="32597"/>
    <lineage>
        <taxon>Eukaryota</taxon>
        <taxon>Sar</taxon>
        <taxon>Alveolata</taxon>
        <taxon>Perkinsozoa</taxon>
        <taxon>Perkinsea</taxon>
        <taxon>Perkinsida</taxon>
        <taxon>Perkinsidae</taxon>
        <taxon>Perkinsus</taxon>
    </lineage>
</organism>
<gene>
    <name evidence="1" type="ORF">FOL46_008649</name>
</gene>
<evidence type="ECO:0000313" key="1">
    <source>
        <dbReference type="EMBL" id="KAF4654664.1"/>
    </source>
</evidence>